<dbReference type="AlphaFoldDB" id="A6G9D6"/>
<keyword evidence="2" id="KW-1185">Reference proteome</keyword>
<dbReference type="Gene3D" id="2.60.120.200">
    <property type="match status" value="1"/>
</dbReference>
<reference evidence="1 2" key="1">
    <citation type="submission" date="2007-06" db="EMBL/GenBank/DDBJ databases">
        <authorList>
            <person name="Shimkets L."/>
            <person name="Ferriera S."/>
            <person name="Johnson J."/>
            <person name="Kravitz S."/>
            <person name="Beeson K."/>
            <person name="Sutton G."/>
            <person name="Rogers Y.-H."/>
            <person name="Friedman R."/>
            <person name="Frazier M."/>
            <person name="Venter J.C."/>
        </authorList>
    </citation>
    <scope>NUCLEOTIDE SEQUENCE [LARGE SCALE GENOMIC DNA]</scope>
    <source>
        <strain evidence="1 2">SIR-1</strain>
    </source>
</reference>
<dbReference type="EMBL" id="ABCS01000044">
    <property type="protein sequence ID" value="EDM77558.1"/>
    <property type="molecule type" value="Genomic_DNA"/>
</dbReference>
<gene>
    <name evidence="1" type="ORF">PPSIR1_09650</name>
</gene>
<sequence>MVTSTSLPSLTLGVLLAAACSSCGEVPRTYSTSTDSAEVLFTDNFDRAALGKDWQTTGPGATLERGALRLADLHNHPVWLRQPLPADVRVEFDAWAETDEGDVKVELAGDGQSFATTASYTATGYVLIFGGWNNALNVIARRDEHGDDRVAVKQPKVEPERRYHIAITRRGGEIRWEIDGELVAEFVDADPLLGPGQEHFAFNNWEAPTRFDNLVIYGL</sequence>
<dbReference type="Proteomes" id="UP000005801">
    <property type="component" value="Unassembled WGS sequence"/>
</dbReference>
<organism evidence="1 2">
    <name type="scientific">Plesiocystis pacifica SIR-1</name>
    <dbReference type="NCBI Taxonomy" id="391625"/>
    <lineage>
        <taxon>Bacteria</taxon>
        <taxon>Pseudomonadati</taxon>
        <taxon>Myxococcota</taxon>
        <taxon>Polyangia</taxon>
        <taxon>Nannocystales</taxon>
        <taxon>Nannocystaceae</taxon>
        <taxon>Plesiocystis</taxon>
    </lineage>
</organism>
<evidence type="ECO:0000313" key="1">
    <source>
        <dbReference type="EMBL" id="EDM77558.1"/>
    </source>
</evidence>
<evidence type="ECO:0000313" key="2">
    <source>
        <dbReference type="Proteomes" id="UP000005801"/>
    </source>
</evidence>
<name>A6G9D6_9BACT</name>
<dbReference type="OrthoDB" id="5506916at2"/>
<dbReference type="eggNOG" id="ENOG5032JQZ">
    <property type="taxonomic scope" value="Bacteria"/>
</dbReference>
<dbReference type="SUPFAM" id="SSF49899">
    <property type="entry name" value="Concanavalin A-like lectins/glucanases"/>
    <property type="match status" value="1"/>
</dbReference>
<dbReference type="InterPro" id="IPR013320">
    <property type="entry name" value="ConA-like_dom_sf"/>
</dbReference>
<accession>A6G9D6</accession>
<dbReference type="RefSeq" id="WP_006973331.1">
    <property type="nucleotide sequence ID" value="NZ_ABCS01000044.1"/>
</dbReference>
<comment type="caution">
    <text evidence="1">The sequence shown here is derived from an EMBL/GenBank/DDBJ whole genome shotgun (WGS) entry which is preliminary data.</text>
</comment>
<protein>
    <recommendedName>
        <fullName evidence="3">Farnesoic acid O-methyl transferase domain-containing protein</fullName>
    </recommendedName>
</protein>
<dbReference type="STRING" id="391625.PPSIR1_09650"/>
<proteinExistence type="predicted"/>
<evidence type="ECO:0008006" key="3">
    <source>
        <dbReference type="Google" id="ProtNLM"/>
    </source>
</evidence>